<evidence type="ECO:0000313" key="2">
    <source>
        <dbReference type="EMBL" id="VWC47151.1"/>
    </source>
</evidence>
<dbReference type="EMBL" id="CABVQC010000082">
    <property type="protein sequence ID" value="VWC47151.1"/>
    <property type="molecule type" value="Genomic_DNA"/>
</dbReference>
<organism evidence="2 3">
    <name type="scientific">Burkholderia aenigmatica</name>
    <dbReference type="NCBI Taxonomy" id="2015348"/>
    <lineage>
        <taxon>Bacteria</taxon>
        <taxon>Pseudomonadati</taxon>
        <taxon>Pseudomonadota</taxon>
        <taxon>Betaproteobacteria</taxon>
        <taxon>Burkholderiales</taxon>
        <taxon>Burkholderiaceae</taxon>
        <taxon>Burkholderia</taxon>
        <taxon>Burkholderia cepacia complex</taxon>
    </lineage>
</organism>
<feature type="region of interest" description="Disordered" evidence="1">
    <location>
        <begin position="39"/>
        <end position="65"/>
    </location>
</feature>
<dbReference type="RefSeq" id="WP_175026118.1">
    <property type="nucleotide sequence ID" value="NZ_CABVQC010000082.1"/>
</dbReference>
<evidence type="ECO:0000313" key="3">
    <source>
        <dbReference type="Proteomes" id="UP000494261"/>
    </source>
</evidence>
<dbReference type="AlphaFoldDB" id="A0A6P2SDI2"/>
<accession>A0A6P2SDI2</accession>
<name>A0A6P2SDI2_9BURK</name>
<reference evidence="2 3" key="1">
    <citation type="submission" date="2019-09" db="EMBL/GenBank/DDBJ databases">
        <authorList>
            <person name="Depoorter E."/>
        </authorList>
    </citation>
    <scope>NUCLEOTIDE SEQUENCE [LARGE SCALE GENOMIC DNA]</scope>
    <source>
        <strain evidence="2">LMG 13014</strain>
    </source>
</reference>
<dbReference type="Proteomes" id="UP000494261">
    <property type="component" value="Unassembled WGS sequence"/>
</dbReference>
<evidence type="ECO:0000256" key="1">
    <source>
        <dbReference type="SAM" id="MobiDB-lite"/>
    </source>
</evidence>
<gene>
    <name evidence="2" type="ORF">BLA13014_07378</name>
</gene>
<sequence length="65" mass="6646">MEQEKKPYQVGATPLLLDGERAEPGDIVKLTDQEAAALGDHVSPAAADAANAGDESKATKKGAKA</sequence>
<proteinExistence type="predicted"/>
<protein>
    <submittedName>
        <fullName evidence="2">Uncharacterized protein</fullName>
    </submittedName>
</protein>